<protein>
    <submittedName>
        <fullName evidence="1">Uncharacterized protein</fullName>
    </submittedName>
</protein>
<dbReference type="AlphaFoldDB" id="A0A7G7G7E5"/>
<name>A0A7G7G7E5_9BACT</name>
<sequence>MQINSQNNAPAFNRAEHTIASPNPNGHLYSEQPLGLEIDCSCNYLLYNATAMAHQCGQNLALFLSLPQTKEVIAAHLANEKLYQILRLNSGLAWFIEPEDKLDLVLQSRAGIVWVNALLALRLALYLGSVPLQTWVLATRNTIKAEIRKNRRLPDQAPACNYFGVPSPTTHQSLGARIIKPKSTSKVLAPVGHWRLLPGQKFTANQPAS</sequence>
<proteinExistence type="predicted"/>
<dbReference type="RefSeq" id="WP_185273931.1">
    <property type="nucleotide sequence ID" value="NZ_CP055156.1"/>
</dbReference>
<dbReference type="KEGG" id="aswu:HUW51_10180"/>
<evidence type="ECO:0000313" key="1">
    <source>
        <dbReference type="EMBL" id="QNF33079.1"/>
    </source>
</evidence>
<keyword evidence="2" id="KW-1185">Reference proteome</keyword>
<accession>A0A7G7G7E5</accession>
<dbReference type="EMBL" id="CP055156">
    <property type="protein sequence ID" value="QNF33079.1"/>
    <property type="molecule type" value="Genomic_DNA"/>
</dbReference>
<evidence type="ECO:0000313" key="2">
    <source>
        <dbReference type="Proteomes" id="UP000515237"/>
    </source>
</evidence>
<organism evidence="1 2">
    <name type="scientific">Adhaeribacter swui</name>
    <dbReference type="NCBI Taxonomy" id="2086471"/>
    <lineage>
        <taxon>Bacteria</taxon>
        <taxon>Pseudomonadati</taxon>
        <taxon>Bacteroidota</taxon>
        <taxon>Cytophagia</taxon>
        <taxon>Cytophagales</taxon>
        <taxon>Hymenobacteraceae</taxon>
        <taxon>Adhaeribacter</taxon>
    </lineage>
</organism>
<gene>
    <name evidence="1" type="ORF">HUW51_10180</name>
</gene>
<dbReference type="Proteomes" id="UP000515237">
    <property type="component" value="Chromosome"/>
</dbReference>
<reference evidence="1 2" key="1">
    <citation type="journal article" date="2018" name="Int. J. Syst. Evol. Microbiol.">
        <title>Adhaeribacter swui sp. nov., isolated from wet mud.</title>
        <authorList>
            <person name="Kim D.U."/>
            <person name="Kim K.W."/>
            <person name="Kang M.S."/>
            <person name="Kim J.Y."/>
            <person name="Jang J.H."/>
            <person name="Kim M.K."/>
        </authorList>
    </citation>
    <scope>NUCLEOTIDE SEQUENCE [LARGE SCALE GENOMIC DNA]</scope>
    <source>
        <strain evidence="1 2">KCTC 52873</strain>
    </source>
</reference>